<gene>
    <name evidence="2" type="ORF">TPA0910_58830</name>
</gene>
<dbReference type="Proteomes" id="UP001054854">
    <property type="component" value="Unassembled WGS sequence"/>
</dbReference>
<evidence type="ECO:0000256" key="1">
    <source>
        <dbReference type="SAM" id="MobiDB-lite"/>
    </source>
</evidence>
<proteinExistence type="predicted"/>
<name>A0ABQ3U772_STRHY</name>
<feature type="region of interest" description="Disordered" evidence="1">
    <location>
        <begin position="270"/>
        <end position="299"/>
    </location>
</feature>
<keyword evidence="3" id="KW-1185">Reference proteome</keyword>
<sequence>MTDRRLAALGFADVPAQQPLTYPGRPVTRPTLLTAGELWELEPAPGRLGTWPVVVATPGEGPAEPLDAVLTGLGLPPAADRHPVIAVGSNASPAQLHHKLSRPGHPAAVPMVPVDVHGIAVGCSAHIGRYGYVASAPYTAPGARTPLVISWLDAEQLAAVDATEYPNYRRVLLPGADYRMIMPSGERLGGAYLYVGERGVLMSPDGTERPLPGGGDQSALLTRLLAGSPRLRELLGPDPRAWVTRAGADPAVRKTGTRVFQEEGWALPQPDLLRCPKDAREGPGGRGGPLGYDALSALE</sequence>
<organism evidence="2 3">
    <name type="scientific">Streptomyces hygroscopicus</name>
    <dbReference type="NCBI Taxonomy" id="1912"/>
    <lineage>
        <taxon>Bacteria</taxon>
        <taxon>Bacillati</taxon>
        <taxon>Actinomycetota</taxon>
        <taxon>Actinomycetes</taxon>
        <taxon>Kitasatosporales</taxon>
        <taxon>Streptomycetaceae</taxon>
        <taxon>Streptomyces</taxon>
        <taxon>Streptomyces violaceusniger group</taxon>
    </lineage>
</organism>
<accession>A0ABQ3U772</accession>
<feature type="compositionally biased region" description="Basic and acidic residues" evidence="1">
    <location>
        <begin position="274"/>
        <end position="283"/>
    </location>
</feature>
<protein>
    <submittedName>
        <fullName evidence="2">Uncharacterized protein</fullName>
    </submittedName>
</protein>
<comment type="caution">
    <text evidence="2">The sequence shown here is derived from an EMBL/GenBank/DDBJ whole genome shotgun (WGS) entry which is preliminary data.</text>
</comment>
<evidence type="ECO:0000313" key="3">
    <source>
        <dbReference type="Proteomes" id="UP001054854"/>
    </source>
</evidence>
<dbReference type="RefSeq" id="WP_236258607.1">
    <property type="nucleotide sequence ID" value="NZ_BNEK01000005.1"/>
</dbReference>
<dbReference type="EMBL" id="BNEK01000005">
    <property type="protein sequence ID" value="GHJ31450.1"/>
    <property type="molecule type" value="Genomic_DNA"/>
</dbReference>
<reference evidence="2" key="1">
    <citation type="submission" date="2024-05" db="EMBL/GenBank/DDBJ databases">
        <title>Whole genome shotgun sequence of Streptomyces hygroscopicus NBRC 113678.</title>
        <authorList>
            <person name="Komaki H."/>
            <person name="Tamura T."/>
        </authorList>
    </citation>
    <scope>NUCLEOTIDE SEQUENCE</scope>
    <source>
        <strain evidence="2">N11-34</strain>
    </source>
</reference>
<evidence type="ECO:0000313" key="2">
    <source>
        <dbReference type="EMBL" id="GHJ31450.1"/>
    </source>
</evidence>